<dbReference type="SUPFAM" id="SSF56672">
    <property type="entry name" value="DNA/RNA polymerases"/>
    <property type="match status" value="1"/>
</dbReference>
<dbReference type="InterPro" id="IPR000477">
    <property type="entry name" value="RT_dom"/>
</dbReference>
<proteinExistence type="predicted"/>
<dbReference type="OrthoDB" id="447354at2759"/>
<organism evidence="3 4">
    <name type="scientific">Symbiodinium necroappetens</name>
    <dbReference type="NCBI Taxonomy" id="1628268"/>
    <lineage>
        <taxon>Eukaryota</taxon>
        <taxon>Sar</taxon>
        <taxon>Alveolata</taxon>
        <taxon>Dinophyceae</taxon>
        <taxon>Suessiales</taxon>
        <taxon>Symbiodiniaceae</taxon>
        <taxon>Symbiodinium</taxon>
    </lineage>
</organism>
<name>A0A812Z910_9DINO</name>
<dbReference type="AlphaFoldDB" id="A0A812Z910"/>
<feature type="non-terminal residue" evidence="3">
    <location>
        <position position="1"/>
    </location>
</feature>
<dbReference type="PANTHER" id="PTHR47027">
    <property type="entry name" value="REVERSE TRANSCRIPTASE DOMAIN-CONTAINING PROTEIN"/>
    <property type="match status" value="1"/>
</dbReference>
<accession>A0A812Z910</accession>
<dbReference type="EMBL" id="CAJNJA010046300">
    <property type="protein sequence ID" value="CAE7816260.1"/>
    <property type="molecule type" value="Genomic_DNA"/>
</dbReference>
<keyword evidence="4" id="KW-1185">Reference proteome</keyword>
<protein>
    <recommendedName>
        <fullName evidence="2">Reverse transcriptase domain-containing protein</fullName>
    </recommendedName>
</protein>
<comment type="caution">
    <text evidence="3">The sequence shown here is derived from an EMBL/GenBank/DDBJ whole genome shotgun (WGS) entry which is preliminary data.</text>
</comment>
<dbReference type="Pfam" id="PF00078">
    <property type="entry name" value="RVT_1"/>
    <property type="match status" value="1"/>
</dbReference>
<feature type="region of interest" description="Disordered" evidence="1">
    <location>
        <begin position="341"/>
        <end position="419"/>
    </location>
</feature>
<sequence length="481" mass="54040">MEEVHQVFEIVEGSATGEPIRKAAVVARPVVRIRGPQGQLLSKEQFTRQEVLHAIQELKVRKAVPETSVMAEIWQLTPGTFTTYFLQLFGGALLSIDVSRAFDMVPRWALSASLHRASVPADLHDLILDIHQDCLYRIKVGEQERQFPMQRGIRQGCSLSPLLFAIFTGWLYDELCSRVGQEWADEFITLYADDSLLQWIINSTADLDHMCRCIRATFDLLTSTGMQVNAAKSQLIIQLQGATGKRWLKAHLHRAKEGFTVSVGTPSHPIYLPRVSHFTYLGVVASLGSFEMQTCKHRLRAGAQVKDIRMHHKTSMAGVEEMELDQSRAAQAQLREVLGTATPFSFGGSGTAKKSERETEDDKDMQPAPKFPRGQNKGAQGGKGWRETQTSYSGQSWWGNKARGSQEDPWAEAASRGGGKLPDLATQHLLQVVVKMVTRHEEELARIRIDTNFMLFMDVMQEGVYDLMKLTAEQWHEKFTA</sequence>
<dbReference type="PROSITE" id="PS50878">
    <property type="entry name" value="RT_POL"/>
    <property type="match status" value="1"/>
</dbReference>
<gene>
    <name evidence="3" type="ORF">SNEC2469_LOCUS24226</name>
</gene>
<evidence type="ECO:0000313" key="3">
    <source>
        <dbReference type="EMBL" id="CAE7816260.1"/>
    </source>
</evidence>
<dbReference type="Proteomes" id="UP000601435">
    <property type="component" value="Unassembled WGS sequence"/>
</dbReference>
<feature type="domain" description="Reverse transcriptase" evidence="2">
    <location>
        <begin position="1"/>
        <end position="252"/>
    </location>
</feature>
<dbReference type="PANTHER" id="PTHR47027:SF20">
    <property type="entry name" value="REVERSE TRANSCRIPTASE-LIKE PROTEIN WITH RNA-DIRECTED DNA POLYMERASE DOMAIN"/>
    <property type="match status" value="1"/>
</dbReference>
<feature type="compositionally biased region" description="Polar residues" evidence="1">
    <location>
        <begin position="387"/>
        <end position="398"/>
    </location>
</feature>
<reference evidence="3" key="1">
    <citation type="submission" date="2021-02" db="EMBL/GenBank/DDBJ databases">
        <authorList>
            <person name="Dougan E. K."/>
            <person name="Rhodes N."/>
            <person name="Thang M."/>
            <person name="Chan C."/>
        </authorList>
    </citation>
    <scope>NUCLEOTIDE SEQUENCE</scope>
</reference>
<dbReference type="InterPro" id="IPR043502">
    <property type="entry name" value="DNA/RNA_pol_sf"/>
</dbReference>
<evidence type="ECO:0000256" key="1">
    <source>
        <dbReference type="SAM" id="MobiDB-lite"/>
    </source>
</evidence>
<evidence type="ECO:0000313" key="4">
    <source>
        <dbReference type="Proteomes" id="UP000601435"/>
    </source>
</evidence>
<evidence type="ECO:0000259" key="2">
    <source>
        <dbReference type="PROSITE" id="PS50878"/>
    </source>
</evidence>